<dbReference type="EMBL" id="JAXOVC010000001">
    <property type="protein sequence ID" value="KAK4507320.1"/>
    <property type="molecule type" value="Genomic_DNA"/>
</dbReference>
<sequence>MGLSANVLNILGLVFLSHASYEHSLLPSAAQAPPQSSILPSVIDPNINLPIDVVLETIVSVLLLCAGVVLSSPDLKPIQWNVWAGRLERSKDARQIKGFGQGGGNPYAALEERPGFLDIRAKRKEFAAWVKDGGQGDKVQ</sequence>
<comment type="similarity">
    <text evidence="2">Belongs to the membrane magnesium transporter (TC 1.A.67) family.</text>
</comment>
<comment type="subcellular location">
    <subcellularLocation>
        <location evidence="1">Endomembrane system</location>
        <topology evidence="1">Multi-pass membrane protein</topology>
    </subcellularLocation>
</comment>
<comment type="caution">
    <text evidence="6">The sequence shown here is derived from an EMBL/GenBank/DDBJ whole genome shotgun (WGS) entry which is preliminary data.</text>
</comment>
<evidence type="ECO:0000313" key="7">
    <source>
        <dbReference type="Proteomes" id="UP001305779"/>
    </source>
</evidence>
<evidence type="ECO:0000256" key="2">
    <source>
        <dbReference type="ARBA" id="ARBA00006109"/>
    </source>
</evidence>
<dbReference type="PANTHER" id="PTHR28144">
    <property type="entry name" value="ER MEMBRANE PROTEIN COMPLEX SUBUNIT 5"/>
    <property type="match status" value="1"/>
</dbReference>
<name>A0ABR0F0W7_ZASCE</name>
<dbReference type="PANTHER" id="PTHR28144:SF1">
    <property type="entry name" value="ER MEMBRANE PROTEIN COMPLEX SUBUNIT 5"/>
    <property type="match status" value="1"/>
</dbReference>
<keyword evidence="4" id="KW-1133">Transmembrane helix</keyword>
<organism evidence="6 7">
    <name type="scientific">Zasmidium cellare</name>
    <name type="common">Wine cellar mold</name>
    <name type="synonym">Racodium cellare</name>
    <dbReference type="NCBI Taxonomy" id="395010"/>
    <lineage>
        <taxon>Eukaryota</taxon>
        <taxon>Fungi</taxon>
        <taxon>Dikarya</taxon>
        <taxon>Ascomycota</taxon>
        <taxon>Pezizomycotina</taxon>
        <taxon>Dothideomycetes</taxon>
        <taxon>Dothideomycetidae</taxon>
        <taxon>Mycosphaerellales</taxon>
        <taxon>Mycosphaerellaceae</taxon>
        <taxon>Zasmidium</taxon>
    </lineage>
</organism>
<evidence type="ECO:0008006" key="8">
    <source>
        <dbReference type="Google" id="ProtNLM"/>
    </source>
</evidence>
<keyword evidence="7" id="KW-1185">Reference proteome</keyword>
<evidence type="ECO:0000256" key="5">
    <source>
        <dbReference type="ARBA" id="ARBA00023136"/>
    </source>
</evidence>
<dbReference type="InterPro" id="IPR018937">
    <property type="entry name" value="MMgT"/>
</dbReference>
<proteinExistence type="inferred from homology"/>
<accession>A0ABR0F0W7</accession>
<dbReference type="InterPro" id="IPR053279">
    <property type="entry name" value="EMC_subunit"/>
</dbReference>
<evidence type="ECO:0000256" key="3">
    <source>
        <dbReference type="ARBA" id="ARBA00022692"/>
    </source>
</evidence>
<protein>
    <recommendedName>
        <fullName evidence="8">Magnesium transporter</fullName>
    </recommendedName>
</protein>
<gene>
    <name evidence="6" type="ORF">PRZ48_001055</name>
</gene>
<evidence type="ECO:0000256" key="1">
    <source>
        <dbReference type="ARBA" id="ARBA00004127"/>
    </source>
</evidence>
<keyword evidence="5" id="KW-0472">Membrane</keyword>
<evidence type="ECO:0000313" key="6">
    <source>
        <dbReference type="EMBL" id="KAK4507320.1"/>
    </source>
</evidence>
<dbReference type="Proteomes" id="UP001305779">
    <property type="component" value="Unassembled WGS sequence"/>
</dbReference>
<dbReference type="Pfam" id="PF10270">
    <property type="entry name" value="MMgT"/>
    <property type="match status" value="1"/>
</dbReference>
<reference evidence="6 7" key="1">
    <citation type="journal article" date="2023" name="G3 (Bethesda)">
        <title>A chromosome-level genome assembly of Zasmidium syzygii isolated from banana leaves.</title>
        <authorList>
            <person name="van Westerhoven A.C."/>
            <person name="Mehrabi R."/>
            <person name="Talebi R."/>
            <person name="Steentjes M.B.F."/>
            <person name="Corcolon B."/>
            <person name="Chong P.A."/>
            <person name="Kema G.H.J."/>
            <person name="Seidl M.F."/>
        </authorList>
    </citation>
    <scope>NUCLEOTIDE SEQUENCE [LARGE SCALE GENOMIC DNA]</scope>
    <source>
        <strain evidence="6 7">P124</strain>
    </source>
</reference>
<evidence type="ECO:0000256" key="4">
    <source>
        <dbReference type="ARBA" id="ARBA00022989"/>
    </source>
</evidence>
<keyword evidence="3" id="KW-0812">Transmembrane</keyword>